<dbReference type="AlphaFoldDB" id="A0A2S0PC17"/>
<organism evidence="1 2">
    <name type="scientific">Microvirgula aerodenitrificans</name>
    <dbReference type="NCBI Taxonomy" id="57480"/>
    <lineage>
        <taxon>Bacteria</taxon>
        <taxon>Pseudomonadati</taxon>
        <taxon>Pseudomonadota</taxon>
        <taxon>Betaproteobacteria</taxon>
        <taxon>Neisseriales</taxon>
        <taxon>Aquaspirillaceae</taxon>
        <taxon>Microvirgula</taxon>
    </lineage>
</organism>
<dbReference type="Proteomes" id="UP000244173">
    <property type="component" value="Chromosome"/>
</dbReference>
<gene>
    <name evidence="1" type="ORF">DAI18_12790</name>
</gene>
<dbReference type="Pfam" id="PF13692">
    <property type="entry name" value="Glyco_trans_1_4"/>
    <property type="match status" value="1"/>
</dbReference>
<dbReference type="STRING" id="1122240.GCA_000620105_02663"/>
<accession>A0A2S0PC17</accession>
<proteinExistence type="predicted"/>
<reference evidence="1 2" key="1">
    <citation type="submission" date="2018-04" db="EMBL/GenBank/DDBJ databases">
        <title>Denitrifier Microvirgula.</title>
        <authorList>
            <person name="Anderson E."/>
            <person name="Jang J."/>
            <person name="Ishii S."/>
        </authorList>
    </citation>
    <scope>NUCLEOTIDE SEQUENCE [LARGE SCALE GENOMIC DNA]</scope>
    <source>
        <strain evidence="1 2">BE2.4</strain>
    </source>
</reference>
<dbReference type="OrthoDB" id="9805661at2"/>
<dbReference type="EMBL" id="CP028519">
    <property type="protein sequence ID" value="AVY94817.1"/>
    <property type="molecule type" value="Genomic_DNA"/>
</dbReference>
<name>A0A2S0PC17_9NEIS</name>
<protein>
    <submittedName>
        <fullName evidence="1">Uncharacterized protein</fullName>
    </submittedName>
</protein>
<dbReference type="RefSeq" id="WP_107889609.1">
    <property type="nucleotide sequence ID" value="NZ_CP028519.1"/>
</dbReference>
<dbReference type="PANTHER" id="PTHR12526">
    <property type="entry name" value="GLYCOSYLTRANSFERASE"/>
    <property type="match status" value="1"/>
</dbReference>
<keyword evidence="2" id="KW-1185">Reference proteome</keyword>
<evidence type="ECO:0000313" key="2">
    <source>
        <dbReference type="Proteomes" id="UP000244173"/>
    </source>
</evidence>
<evidence type="ECO:0000313" key="1">
    <source>
        <dbReference type="EMBL" id="AVY94817.1"/>
    </source>
</evidence>
<dbReference type="Gene3D" id="3.40.50.2000">
    <property type="entry name" value="Glycogen Phosphorylase B"/>
    <property type="match status" value="2"/>
</dbReference>
<dbReference type="KEGG" id="maer:DAI18_12790"/>
<dbReference type="CDD" id="cd03801">
    <property type="entry name" value="GT4_PimA-like"/>
    <property type="match status" value="1"/>
</dbReference>
<sequence length="370" mass="39748">MDTALYTPSPATPQQRWPLRRLGWVAEATVPDPLGVQSAWQQALTRVGITVVPVSPRPGARWWPAALRRPWRLRGLPRAHWPWLGAAREMAAILRAEKVDSLLLGGDAQSVWLGRALHRELGIPCLWWARTGLASPPADGQVLCDSFYAQAHWLAAGGVPAAVLVPPAIDLLRHDWQPPRARSGAFRLMAVGPLVAASGHATLLEAMAKLVKAAYPLQLLLIGDGPLAGELKSRADQLNLSSRIEWLPSAPAAALRTRLRGVDALVEPALLPGSGEALLVGMAQGLPCVATRIGAVPERLREGVDGLLVPPADADSLAHAIARLVDSPEFALALSCTARRHMEERHEASRVAVQWADWLKAGQVACADRA</sequence>
<dbReference type="SUPFAM" id="SSF53756">
    <property type="entry name" value="UDP-Glycosyltransferase/glycogen phosphorylase"/>
    <property type="match status" value="1"/>
</dbReference>